<dbReference type="AlphaFoldDB" id="A0A448Z1S5"/>
<evidence type="ECO:0000256" key="6">
    <source>
        <dbReference type="ARBA" id="ARBA00022884"/>
    </source>
</evidence>
<dbReference type="GO" id="GO:0005525">
    <property type="term" value="F:GTP binding"/>
    <property type="evidence" value="ECO:0007669"/>
    <property type="project" value="UniProtKB-KW"/>
</dbReference>
<evidence type="ECO:0000256" key="9">
    <source>
        <dbReference type="ARBA" id="ARBA00023274"/>
    </source>
</evidence>
<feature type="domain" description="SRP54-type proteins GTP-binding" evidence="14">
    <location>
        <begin position="369"/>
        <end position="382"/>
    </location>
</feature>
<dbReference type="GO" id="GO:0006614">
    <property type="term" value="P:SRP-dependent cotranslational protein targeting to membrane"/>
    <property type="evidence" value="ECO:0007669"/>
    <property type="project" value="InterPro"/>
</dbReference>
<keyword evidence="7" id="KW-0342">GTP-binding</keyword>
<dbReference type="Gene3D" id="1.10.260.30">
    <property type="entry name" value="Signal recognition particle, SRP54 subunit, M-domain"/>
    <property type="match status" value="1"/>
</dbReference>
<dbReference type="PANTHER" id="PTHR11564">
    <property type="entry name" value="SIGNAL RECOGNITION PARTICLE 54K PROTEIN SRP54"/>
    <property type="match status" value="1"/>
</dbReference>
<comment type="subcellular location">
    <subcellularLocation>
        <location evidence="1">Cytoplasm</location>
    </subcellularLocation>
</comment>
<feature type="region of interest" description="Disordered" evidence="12">
    <location>
        <begin position="538"/>
        <end position="577"/>
    </location>
</feature>
<evidence type="ECO:0000256" key="2">
    <source>
        <dbReference type="ARBA" id="ARBA00005450"/>
    </source>
</evidence>
<dbReference type="InterPro" id="IPR027417">
    <property type="entry name" value="P-loop_NTPase"/>
</dbReference>
<evidence type="ECO:0000256" key="1">
    <source>
        <dbReference type="ARBA" id="ARBA00004496"/>
    </source>
</evidence>
<dbReference type="PANTHER" id="PTHR11564:SF5">
    <property type="entry name" value="SIGNAL RECOGNITION PARTICLE SUBUNIT SRP54"/>
    <property type="match status" value="1"/>
</dbReference>
<keyword evidence="8" id="KW-0733">Signal recognition particle</keyword>
<sequence length="577" mass="62089">MRFFRASLVTALALASLETTTAFTPRHGVLKQSSSAFIGRSTPTLVERRQDRSSPQLSMMFDQLSNAISTVVKDFGKQRITEESIKPALRSVRRALLDADVNIDVADALIDGVKKRSLGETVIEGVSADQQFIKAMYDELVDMMGGDSAAKSDTSAMGPAALAPPASTLALGSPGDPAVVLLAGLQGAGKTTAAGKLALYLKEREVDYSVNLDEIEEENRTAARLPKRNRKVLLAAADVYRPAAITQLEILGKSVDVEVFSMGTEADPVDIAQKALAKAKAEGFDTLIVDTAGRQIIDDDLMVELKNIQETVKPDETLLVVDAMTGQEAASLTAAFDSAVGLTGAILTKMDGDSRGGAAVSVRGVSGKPIKFVGTGERTPDLEPFYPDRMASRILGMGDVLSIVEKAQEEMTDKEAKLMEEKVKNAEFDFDDFLKQAKMVSKMGSLGGVAKMMPGMGSVSQEQLIAAEKRLKKNEAMIAVMTEEERKNPDLLIKDSKSRERLQRIAKFSEMDIKDVRQFMSEFQKMRTMMSRMSKANDKMNPAMAGGGDGPMPGNRAARRAAKKQKKGGRGGGGGFG</sequence>
<dbReference type="EC" id="3.6.5.4" evidence="10"/>
<evidence type="ECO:0000256" key="8">
    <source>
        <dbReference type="ARBA" id="ARBA00023135"/>
    </source>
</evidence>
<evidence type="ECO:0000256" key="12">
    <source>
        <dbReference type="SAM" id="MobiDB-lite"/>
    </source>
</evidence>
<feature type="compositionally biased region" description="Basic residues" evidence="12">
    <location>
        <begin position="557"/>
        <end position="569"/>
    </location>
</feature>
<evidence type="ECO:0000256" key="3">
    <source>
        <dbReference type="ARBA" id="ARBA00022490"/>
    </source>
</evidence>
<dbReference type="GO" id="GO:0005786">
    <property type="term" value="C:signal recognition particle, endoplasmic reticulum targeting"/>
    <property type="evidence" value="ECO:0007669"/>
    <property type="project" value="UniProtKB-KW"/>
</dbReference>
<dbReference type="InterPro" id="IPR036225">
    <property type="entry name" value="SRP/SRP_N"/>
</dbReference>
<proteinExistence type="inferred from homology"/>
<evidence type="ECO:0000256" key="13">
    <source>
        <dbReference type="SAM" id="SignalP"/>
    </source>
</evidence>
<evidence type="ECO:0000313" key="16">
    <source>
        <dbReference type="Proteomes" id="UP000291116"/>
    </source>
</evidence>
<dbReference type="Pfam" id="PF00448">
    <property type="entry name" value="SRP54"/>
    <property type="match status" value="2"/>
</dbReference>
<comment type="catalytic activity">
    <reaction evidence="11">
        <text>GTP + H2O = GDP + phosphate + H(+)</text>
        <dbReference type="Rhea" id="RHEA:19669"/>
        <dbReference type="ChEBI" id="CHEBI:15377"/>
        <dbReference type="ChEBI" id="CHEBI:15378"/>
        <dbReference type="ChEBI" id="CHEBI:37565"/>
        <dbReference type="ChEBI" id="CHEBI:43474"/>
        <dbReference type="ChEBI" id="CHEBI:58189"/>
        <dbReference type="EC" id="3.6.5.4"/>
    </reaction>
    <physiologicalReaction direction="left-to-right" evidence="11">
        <dbReference type="Rhea" id="RHEA:19670"/>
    </physiologicalReaction>
</comment>
<dbReference type="Gene3D" id="1.20.120.140">
    <property type="entry name" value="Signal recognition particle SRP54, nucleotide-binding domain"/>
    <property type="match status" value="2"/>
</dbReference>
<dbReference type="Proteomes" id="UP000291116">
    <property type="component" value="Unassembled WGS sequence"/>
</dbReference>
<evidence type="ECO:0000256" key="4">
    <source>
        <dbReference type="ARBA" id="ARBA00022741"/>
    </source>
</evidence>
<dbReference type="SMART" id="SM00963">
    <property type="entry name" value="SRP54_N"/>
    <property type="match status" value="1"/>
</dbReference>
<name>A0A448Z1S5_9STRA</name>
<keyword evidence="6" id="KW-0694">RNA-binding</keyword>
<feature type="signal peptide" evidence="13">
    <location>
        <begin position="1"/>
        <end position="22"/>
    </location>
</feature>
<dbReference type="InterPro" id="IPR022941">
    <property type="entry name" value="SRP54"/>
</dbReference>
<keyword evidence="4" id="KW-0547">Nucleotide-binding</keyword>
<dbReference type="InterPro" id="IPR042101">
    <property type="entry name" value="SRP54_N_sf"/>
</dbReference>
<dbReference type="HAMAP" id="MF_00306">
    <property type="entry name" value="SRP54"/>
    <property type="match status" value="1"/>
</dbReference>
<keyword evidence="3" id="KW-0963">Cytoplasm</keyword>
<dbReference type="Pfam" id="PF02978">
    <property type="entry name" value="SRP_SPB"/>
    <property type="match status" value="1"/>
</dbReference>
<evidence type="ECO:0000313" key="15">
    <source>
        <dbReference type="EMBL" id="VEU35970.1"/>
    </source>
</evidence>
<dbReference type="SUPFAM" id="SSF47364">
    <property type="entry name" value="Domain of the SRP/SRP receptor G-proteins"/>
    <property type="match status" value="1"/>
</dbReference>
<dbReference type="Gene3D" id="3.40.50.300">
    <property type="entry name" value="P-loop containing nucleotide triphosphate hydrolases"/>
    <property type="match status" value="2"/>
</dbReference>
<dbReference type="EMBL" id="CAACVS010000073">
    <property type="protein sequence ID" value="VEU35970.1"/>
    <property type="molecule type" value="Genomic_DNA"/>
</dbReference>
<evidence type="ECO:0000256" key="11">
    <source>
        <dbReference type="ARBA" id="ARBA00048157"/>
    </source>
</evidence>
<evidence type="ECO:0000259" key="14">
    <source>
        <dbReference type="PROSITE" id="PS00300"/>
    </source>
</evidence>
<dbReference type="Pfam" id="PF02881">
    <property type="entry name" value="SRP54_N"/>
    <property type="match status" value="1"/>
</dbReference>
<organism evidence="15 16">
    <name type="scientific">Pseudo-nitzschia multistriata</name>
    <dbReference type="NCBI Taxonomy" id="183589"/>
    <lineage>
        <taxon>Eukaryota</taxon>
        <taxon>Sar</taxon>
        <taxon>Stramenopiles</taxon>
        <taxon>Ochrophyta</taxon>
        <taxon>Bacillariophyta</taxon>
        <taxon>Bacillariophyceae</taxon>
        <taxon>Bacillariophycidae</taxon>
        <taxon>Bacillariales</taxon>
        <taxon>Bacillariaceae</taxon>
        <taxon>Pseudo-nitzschia</taxon>
    </lineage>
</organism>
<dbReference type="InterPro" id="IPR003593">
    <property type="entry name" value="AAA+_ATPase"/>
</dbReference>
<gene>
    <name evidence="15" type="ORF">PSNMU_V1.4_AUG-EV-PASAV3_0027180</name>
</gene>
<dbReference type="SMART" id="SM00382">
    <property type="entry name" value="AAA"/>
    <property type="match status" value="1"/>
</dbReference>
<dbReference type="SMART" id="SM00962">
    <property type="entry name" value="SRP54"/>
    <property type="match status" value="1"/>
</dbReference>
<dbReference type="InterPro" id="IPR013822">
    <property type="entry name" value="Signal_recog_particl_SRP54_hlx"/>
</dbReference>
<evidence type="ECO:0000256" key="7">
    <source>
        <dbReference type="ARBA" id="ARBA00023134"/>
    </source>
</evidence>
<dbReference type="InterPro" id="IPR036891">
    <property type="entry name" value="Signal_recog_part_SRP54_M_sf"/>
</dbReference>
<comment type="similarity">
    <text evidence="2">Belongs to the GTP-binding SRP family. SRP54 subfamily.</text>
</comment>
<keyword evidence="9" id="KW-0687">Ribonucleoprotein</keyword>
<dbReference type="InterPro" id="IPR000897">
    <property type="entry name" value="SRP54_GTPase_dom"/>
</dbReference>
<accession>A0A448Z1S5</accession>
<feature type="chain" id="PRO_5019266050" description="signal-recognition-particle GTPase" evidence="13">
    <location>
        <begin position="23"/>
        <end position="577"/>
    </location>
</feature>
<reference evidence="15 16" key="1">
    <citation type="submission" date="2019-01" db="EMBL/GenBank/DDBJ databases">
        <authorList>
            <person name="Ferrante I. M."/>
        </authorList>
    </citation>
    <scope>NUCLEOTIDE SEQUENCE [LARGE SCALE GENOMIC DNA]</scope>
    <source>
        <strain evidence="15 16">B856</strain>
    </source>
</reference>
<keyword evidence="13" id="KW-0732">Signal</keyword>
<dbReference type="InterPro" id="IPR004125">
    <property type="entry name" value="Signal_recog_particle_SRP54_M"/>
</dbReference>
<dbReference type="OrthoDB" id="10250817at2759"/>
<dbReference type="PROSITE" id="PS00300">
    <property type="entry name" value="SRP54"/>
    <property type="match status" value="1"/>
</dbReference>
<dbReference type="GO" id="GO:0003924">
    <property type="term" value="F:GTPase activity"/>
    <property type="evidence" value="ECO:0007669"/>
    <property type="project" value="InterPro"/>
</dbReference>
<dbReference type="SUPFAM" id="SSF47446">
    <property type="entry name" value="Signal peptide-binding domain"/>
    <property type="match status" value="1"/>
</dbReference>
<keyword evidence="16" id="KW-1185">Reference proteome</keyword>
<dbReference type="SUPFAM" id="SSF52540">
    <property type="entry name" value="P-loop containing nucleoside triphosphate hydrolases"/>
    <property type="match status" value="2"/>
</dbReference>
<dbReference type="CDD" id="cd18539">
    <property type="entry name" value="SRP_G"/>
    <property type="match status" value="1"/>
</dbReference>
<dbReference type="GO" id="GO:0008312">
    <property type="term" value="F:7S RNA binding"/>
    <property type="evidence" value="ECO:0007669"/>
    <property type="project" value="InterPro"/>
</dbReference>
<keyword evidence="5" id="KW-0378">Hydrolase</keyword>
<protein>
    <recommendedName>
        <fullName evidence="10">signal-recognition-particle GTPase</fullName>
        <ecNumber evidence="10">3.6.5.4</ecNumber>
    </recommendedName>
</protein>
<evidence type="ECO:0000256" key="10">
    <source>
        <dbReference type="ARBA" id="ARBA00035672"/>
    </source>
</evidence>
<evidence type="ECO:0000256" key="5">
    <source>
        <dbReference type="ARBA" id="ARBA00022801"/>
    </source>
</evidence>